<dbReference type="PANTHER" id="PTHR22845">
    <property type="entry name" value="APOPTOTIC PROTEASE-ACTIVATING FACTOR 1"/>
    <property type="match status" value="1"/>
</dbReference>
<dbReference type="OrthoDB" id="6333370at2759"/>
<dbReference type="SMART" id="SM00320">
    <property type="entry name" value="WD40"/>
    <property type="match status" value="12"/>
</dbReference>
<dbReference type="Gene3D" id="1.10.8.430">
    <property type="entry name" value="Helical domain of apoptotic protease-activating factors"/>
    <property type="match status" value="1"/>
</dbReference>
<dbReference type="Gene3D" id="2.130.10.10">
    <property type="entry name" value="YVTN repeat-like/Quinoprotein amine dehydrogenase"/>
    <property type="match status" value="4"/>
</dbReference>
<dbReference type="InterPro" id="IPR019775">
    <property type="entry name" value="WD40_repeat_CS"/>
</dbReference>
<keyword evidence="7" id="KW-1185">Reference proteome</keyword>
<evidence type="ECO:0000256" key="1">
    <source>
        <dbReference type="ARBA" id="ARBA00022574"/>
    </source>
</evidence>
<feature type="repeat" description="WD" evidence="4">
    <location>
        <begin position="746"/>
        <end position="777"/>
    </location>
</feature>
<dbReference type="Gene3D" id="1.10.10.10">
    <property type="entry name" value="Winged helix-like DNA-binding domain superfamily/Winged helix DNA-binding domain"/>
    <property type="match status" value="1"/>
</dbReference>
<feature type="domain" description="CARD" evidence="5">
    <location>
        <begin position="1"/>
        <end position="66"/>
    </location>
</feature>
<dbReference type="SUPFAM" id="SSF47986">
    <property type="entry name" value="DEATH domain"/>
    <property type="match status" value="1"/>
</dbReference>
<dbReference type="SUPFAM" id="SSF52540">
    <property type="entry name" value="P-loop containing nucleoside triphosphate hydrolases"/>
    <property type="match status" value="1"/>
</dbReference>
<dbReference type="PROSITE" id="PS50209">
    <property type="entry name" value="CARD"/>
    <property type="match status" value="1"/>
</dbReference>
<dbReference type="InterPro" id="IPR001315">
    <property type="entry name" value="CARD"/>
</dbReference>
<dbReference type="Gene3D" id="3.40.50.300">
    <property type="entry name" value="P-loop containing nucleotide triphosphate hydrolases"/>
    <property type="match status" value="1"/>
</dbReference>
<dbReference type="Gene3D" id="1.10.533.10">
    <property type="entry name" value="Death Domain, Fas"/>
    <property type="match status" value="1"/>
</dbReference>
<organism evidence="6 7">
    <name type="scientific">Daphnia galeata</name>
    <dbReference type="NCBI Taxonomy" id="27404"/>
    <lineage>
        <taxon>Eukaryota</taxon>
        <taxon>Metazoa</taxon>
        <taxon>Ecdysozoa</taxon>
        <taxon>Arthropoda</taxon>
        <taxon>Crustacea</taxon>
        <taxon>Branchiopoda</taxon>
        <taxon>Diplostraca</taxon>
        <taxon>Cladocera</taxon>
        <taxon>Anomopoda</taxon>
        <taxon>Daphniidae</taxon>
        <taxon>Daphnia</taxon>
    </lineage>
</organism>
<evidence type="ECO:0000259" key="5">
    <source>
        <dbReference type="PROSITE" id="PS50209"/>
    </source>
</evidence>
<dbReference type="InterPro" id="IPR027417">
    <property type="entry name" value="P-loop_NTPase"/>
</dbReference>
<evidence type="ECO:0000256" key="2">
    <source>
        <dbReference type="ARBA" id="ARBA00022703"/>
    </source>
</evidence>
<comment type="caution">
    <text evidence="6">The sequence shown here is derived from an EMBL/GenBank/DDBJ whole genome shotgun (WGS) entry which is preliminary data.</text>
</comment>
<dbReference type="GO" id="GO:0006915">
    <property type="term" value="P:apoptotic process"/>
    <property type="evidence" value="ECO:0007669"/>
    <property type="project" value="UniProtKB-KW"/>
</dbReference>
<dbReference type="PROSITE" id="PS50082">
    <property type="entry name" value="WD_REPEATS_2"/>
    <property type="match status" value="6"/>
</dbReference>
<feature type="repeat" description="WD" evidence="4">
    <location>
        <begin position="632"/>
        <end position="666"/>
    </location>
</feature>
<evidence type="ECO:0000256" key="3">
    <source>
        <dbReference type="ARBA" id="ARBA00022737"/>
    </source>
</evidence>
<dbReference type="GO" id="GO:0042981">
    <property type="term" value="P:regulation of apoptotic process"/>
    <property type="evidence" value="ECO:0007669"/>
    <property type="project" value="InterPro"/>
</dbReference>
<sequence>MNTVEKAALLRNRDAIVQNVDFTYIREKLVAYGVLTVEEVEDVNCEKTKSAKVRRLLDLLTEIGQKDTFMIFVKILQFDYDWIAEKLSECNNRDSPDAASHLNSDPFAALDNLQHILIQSGIPFPPPHLIPRHAKVSQIRECLQGMTQGQFVVIHGMAGAGKSVLAAESMRDTDLMVNTFENNVYWLTIGQTGTDTLLTKMQALCERLDHTVLPPLSVDQATERLRRLMTDDRRKNSLIILDDVWRGEVVRAFDFGCRILMTTRDASVTDVVNGRVLLVKVQDGFTQEESLSYLANCLNISEEELPEQADQIYSESKGSPMVLSLLAPLLAERREPQSIDTGRWDHYLGKLRDRKYTHLKRHGSYNYETINEAITISFDHLDQDTRHSLKDFVIFLDDVNIPAPVLQVLWNCTRYEMEERISLLVANSLVAQHFQEQSSNCIVLYGIHDLLLDYLKSHMNAEEQRNAHRKLIDSYFLGCNNNFGALPDDNYIFWFLGYHLYKAEYTELFPLVYLNLSFISAKLRATGPSDLLNDFRKYKDYISEISGRNSQRVEDYMHFIRTCGHIVVNCRHLDIVQLALQQPKHSSVYKDALELAEMVKDKFYLECRSVGSQTKESMDQVLRSTILNYGHVTAACFTQDGQRLLSAVDDGQIRMWDVDSGKELHRFIGHNGSIHQLSLSRDAKRFVSSSADGSVKVWDLSAIICKLDEIEHRPNKTPSPRMRQDSWHNMFDVSDRVITDNSLKTYTGHTNEVLGARFSENGALVVSCGLDNTARIWLSTACMELGVLEHPEPVTTCCFSDNGFFVATGCTDSSIRIWNGNISLYTCVALLPSQSSSPRILFISFLSDTSLLSVSDTEVLQFDWTFSPDQERENDSFNYFTKTIGKASNNCCYNCATLTDNKQLLAVTTSKDNILLYNIDLAEQIFEYVGHTGTISTLHFSPGENFEDPPKWLLSGSIDKTLKVWNITKVERVDQCSLSCSAFHAVEVRPTDQPSNFLIATVGSDNHIQVVSGSNCETLLITNDVESGTDQVELCVLSHKASMMAWSTLSGLVKLMSLDKKEVKTLGHHSDTKVTLLKFSPSDILLLTISSEGCIKIWKPKNETVTINGPRKGVIDCFFIDPEETTLMVCGADGSVRLWNVETGHPTNLIMGDTGLTLTCVDLASNGPWLAQGTTTQAIQIVQIPLVSELSSNNLKPNNTLRKPIRLGNQNSPVRVCRFAHHHYQLIAVGYDTGVIEIFEYLRNTLLATLEAHQSWVRDLQFCHNSPFFQLVSLGDRIVWWNVNSARLGTISHNSHNPTHSKGSSHLAGGMGFPLTPITPGSSSTSSSRFASASVTQSSQLNGLVQTVEFQTKGRYASKLFVSDDGRSLVTVSDSGILYILHQLSHH</sequence>
<dbReference type="PROSITE" id="PS50294">
    <property type="entry name" value="WD_REPEATS_REGION"/>
    <property type="match status" value="5"/>
</dbReference>
<feature type="repeat" description="WD" evidence="4">
    <location>
        <begin position="1121"/>
        <end position="1149"/>
    </location>
</feature>
<dbReference type="PRINTS" id="PR00364">
    <property type="entry name" value="DISEASERSIST"/>
</dbReference>
<dbReference type="Pfam" id="PF00619">
    <property type="entry name" value="CARD"/>
    <property type="match status" value="1"/>
</dbReference>
<dbReference type="InterPro" id="IPR020472">
    <property type="entry name" value="WD40_PAC1"/>
</dbReference>
<protein>
    <recommendedName>
        <fullName evidence="5">CARD domain-containing protein</fullName>
    </recommendedName>
</protein>
<keyword evidence="2" id="KW-0053">Apoptosis</keyword>
<feature type="repeat" description="WD" evidence="4">
    <location>
        <begin position="667"/>
        <end position="701"/>
    </location>
</feature>
<feature type="repeat" description="WD" evidence="4">
    <location>
        <begin position="787"/>
        <end position="819"/>
    </location>
</feature>
<dbReference type="GO" id="GO:0043531">
    <property type="term" value="F:ADP binding"/>
    <property type="evidence" value="ECO:0007669"/>
    <property type="project" value="InterPro"/>
</dbReference>
<dbReference type="FunFam" id="1.10.10.10:FF:000661">
    <property type="entry name" value="Apoptotic protease-activating factor"/>
    <property type="match status" value="1"/>
</dbReference>
<dbReference type="Pfam" id="PF00931">
    <property type="entry name" value="NB-ARC"/>
    <property type="match status" value="1"/>
</dbReference>
<reference evidence="6" key="1">
    <citation type="submission" date="2021-11" db="EMBL/GenBank/DDBJ databases">
        <authorList>
            <person name="Schell T."/>
        </authorList>
    </citation>
    <scope>NUCLEOTIDE SEQUENCE</scope>
    <source>
        <strain evidence="6">M5</strain>
    </source>
</reference>
<gene>
    <name evidence="6" type="ORF">DGAL_LOCUS15771</name>
</gene>
<dbReference type="InterPro" id="IPR048975">
    <property type="entry name" value="WHD_APAF1"/>
</dbReference>
<proteinExistence type="predicted"/>
<accession>A0A8J2WP42</accession>
<keyword evidence="1 4" id="KW-0853">WD repeat</keyword>
<dbReference type="Gene3D" id="1.25.40.370">
    <property type="match status" value="1"/>
</dbReference>
<dbReference type="InterPro" id="IPR011029">
    <property type="entry name" value="DEATH-like_dom_sf"/>
</dbReference>
<dbReference type="Pfam" id="PF21296">
    <property type="entry name" value="WHD_APAF1"/>
    <property type="match status" value="1"/>
</dbReference>
<keyword evidence="3" id="KW-0677">Repeat</keyword>
<dbReference type="InterPro" id="IPR036388">
    <property type="entry name" value="WH-like_DNA-bd_sf"/>
</dbReference>
<dbReference type="InterPro" id="IPR002182">
    <property type="entry name" value="NB-ARC"/>
</dbReference>
<dbReference type="InterPro" id="IPR042197">
    <property type="entry name" value="Apaf_helical"/>
</dbReference>
<dbReference type="Pfam" id="PF17908">
    <property type="entry name" value="APAF1_C"/>
    <property type="match status" value="1"/>
</dbReference>
<name>A0A8J2WP42_9CRUS</name>
<dbReference type="InterPro" id="IPR041452">
    <property type="entry name" value="APAF1_C"/>
</dbReference>
<dbReference type="PRINTS" id="PR00320">
    <property type="entry name" value="GPROTEINBRPT"/>
</dbReference>
<dbReference type="CDD" id="cd00200">
    <property type="entry name" value="WD40"/>
    <property type="match status" value="1"/>
</dbReference>
<dbReference type="InterPro" id="IPR036322">
    <property type="entry name" value="WD40_repeat_dom_sf"/>
</dbReference>
<dbReference type="PANTHER" id="PTHR22845:SF5">
    <property type="entry name" value="APOPTOTIC PROTEASE-ACTIVATING FACTOR 1"/>
    <property type="match status" value="1"/>
</dbReference>
<dbReference type="PROSITE" id="PS00678">
    <property type="entry name" value="WD_REPEATS_1"/>
    <property type="match status" value="2"/>
</dbReference>
<evidence type="ECO:0000313" key="6">
    <source>
        <dbReference type="EMBL" id="CAH0112060.1"/>
    </source>
</evidence>
<dbReference type="EMBL" id="CAKKLH010000321">
    <property type="protein sequence ID" value="CAH0112060.1"/>
    <property type="molecule type" value="Genomic_DNA"/>
</dbReference>
<dbReference type="CDD" id="cd01671">
    <property type="entry name" value="CARD"/>
    <property type="match status" value="1"/>
</dbReference>
<evidence type="ECO:0000256" key="4">
    <source>
        <dbReference type="PROSITE-ProRule" id="PRU00221"/>
    </source>
</evidence>
<dbReference type="InterPro" id="IPR001680">
    <property type="entry name" value="WD40_rpt"/>
</dbReference>
<dbReference type="FunFam" id="1.25.40.370:FF:000001">
    <property type="entry name" value="Apoptotic protease-activating factor 1"/>
    <property type="match status" value="1"/>
</dbReference>
<feature type="repeat" description="WD" evidence="4">
    <location>
        <begin position="928"/>
        <end position="975"/>
    </location>
</feature>
<dbReference type="Pfam" id="PF00400">
    <property type="entry name" value="WD40"/>
    <property type="match status" value="8"/>
</dbReference>
<dbReference type="FunFam" id="1.10.533.10:FF:000175">
    <property type="entry name" value="Apoptotic protease-activating factor, putative"/>
    <property type="match status" value="1"/>
</dbReference>
<dbReference type="Proteomes" id="UP000789390">
    <property type="component" value="Unassembled WGS sequence"/>
</dbReference>
<dbReference type="SUPFAM" id="SSF50978">
    <property type="entry name" value="WD40 repeat-like"/>
    <property type="match status" value="2"/>
</dbReference>
<dbReference type="GO" id="GO:0005829">
    <property type="term" value="C:cytosol"/>
    <property type="evidence" value="ECO:0007669"/>
    <property type="project" value="UniProtKB-ARBA"/>
</dbReference>
<evidence type="ECO:0000313" key="7">
    <source>
        <dbReference type="Proteomes" id="UP000789390"/>
    </source>
</evidence>
<dbReference type="InterPro" id="IPR015943">
    <property type="entry name" value="WD40/YVTN_repeat-like_dom_sf"/>
</dbReference>